<reference evidence="2" key="1">
    <citation type="submission" date="2013-04" db="EMBL/GenBank/DDBJ databases">
        <authorList>
            <person name="Qu J."/>
            <person name="Murali S.C."/>
            <person name="Bandaranaike D."/>
            <person name="Bellair M."/>
            <person name="Blankenburg K."/>
            <person name="Chao H."/>
            <person name="Dinh H."/>
            <person name="Doddapaneni H."/>
            <person name="Downs B."/>
            <person name="Dugan-Rocha S."/>
            <person name="Elkadiri S."/>
            <person name="Gnanaolivu R.D."/>
            <person name="Hernandez B."/>
            <person name="Javaid M."/>
            <person name="Jayaseelan J.C."/>
            <person name="Lee S."/>
            <person name="Li M."/>
            <person name="Ming W."/>
            <person name="Munidasa M."/>
            <person name="Muniz J."/>
            <person name="Nguyen L."/>
            <person name="Ongeri F."/>
            <person name="Osuji N."/>
            <person name="Pu L.-L."/>
            <person name="Puazo M."/>
            <person name="Qu C."/>
            <person name="Quiroz J."/>
            <person name="Raj R."/>
            <person name="Weissenberger G."/>
            <person name="Xin Y."/>
            <person name="Zou X."/>
            <person name="Han Y."/>
            <person name="Richards S."/>
            <person name="Worley K."/>
            <person name="Muzny D."/>
            <person name="Gibbs R."/>
        </authorList>
    </citation>
    <scope>NUCLEOTIDE SEQUENCE</scope>
    <source>
        <strain evidence="2">Sampled in the wild</strain>
    </source>
</reference>
<accession>A0A8K0KEG2</accession>
<sequence length="111" mass="12006">MPRCLMAKKWKYPWDREKAARESEATAGETKGSTATEEEARSPSPTPWGPSSPTAGATAPSPPPNAPGTPDRVAVLYNAHSKSIGPSPLEQVRCLFLCVLLFYCLVYANNQ</sequence>
<comment type="caution">
    <text evidence="2">The sequence shown here is derived from an EMBL/GenBank/DDBJ whole genome shotgun (WGS) entry which is preliminary data.</text>
</comment>
<proteinExistence type="predicted"/>
<keyword evidence="3" id="KW-1185">Reference proteome</keyword>
<reference evidence="2" key="2">
    <citation type="submission" date="2017-10" db="EMBL/GenBank/DDBJ databases">
        <title>Ladona fulva Genome sequencing and assembly.</title>
        <authorList>
            <person name="Murali S."/>
            <person name="Richards S."/>
            <person name="Bandaranaike D."/>
            <person name="Bellair M."/>
            <person name="Blankenburg K."/>
            <person name="Chao H."/>
            <person name="Dinh H."/>
            <person name="Doddapaneni H."/>
            <person name="Dugan-Rocha S."/>
            <person name="Elkadiri S."/>
            <person name="Gnanaolivu R."/>
            <person name="Hernandez B."/>
            <person name="Skinner E."/>
            <person name="Javaid M."/>
            <person name="Lee S."/>
            <person name="Li M."/>
            <person name="Ming W."/>
            <person name="Munidasa M."/>
            <person name="Muniz J."/>
            <person name="Nguyen L."/>
            <person name="Hughes D."/>
            <person name="Osuji N."/>
            <person name="Pu L.-L."/>
            <person name="Puazo M."/>
            <person name="Qu C."/>
            <person name="Quiroz J."/>
            <person name="Raj R."/>
            <person name="Weissenberger G."/>
            <person name="Xin Y."/>
            <person name="Zou X."/>
            <person name="Han Y."/>
            <person name="Worley K."/>
            <person name="Muzny D."/>
            <person name="Gibbs R."/>
        </authorList>
    </citation>
    <scope>NUCLEOTIDE SEQUENCE</scope>
    <source>
        <strain evidence="2">Sampled in the wild</strain>
    </source>
</reference>
<dbReference type="AlphaFoldDB" id="A0A8K0KEG2"/>
<evidence type="ECO:0000256" key="1">
    <source>
        <dbReference type="SAM" id="MobiDB-lite"/>
    </source>
</evidence>
<evidence type="ECO:0000313" key="2">
    <source>
        <dbReference type="EMBL" id="KAG8232185.1"/>
    </source>
</evidence>
<dbReference type="EMBL" id="KZ308601">
    <property type="protein sequence ID" value="KAG8232185.1"/>
    <property type="molecule type" value="Genomic_DNA"/>
</dbReference>
<dbReference type="Proteomes" id="UP000792457">
    <property type="component" value="Unassembled WGS sequence"/>
</dbReference>
<organism evidence="2 3">
    <name type="scientific">Ladona fulva</name>
    <name type="common">Scarce chaser dragonfly</name>
    <name type="synonym">Libellula fulva</name>
    <dbReference type="NCBI Taxonomy" id="123851"/>
    <lineage>
        <taxon>Eukaryota</taxon>
        <taxon>Metazoa</taxon>
        <taxon>Ecdysozoa</taxon>
        <taxon>Arthropoda</taxon>
        <taxon>Hexapoda</taxon>
        <taxon>Insecta</taxon>
        <taxon>Pterygota</taxon>
        <taxon>Palaeoptera</taxon>
        <taxon>Odonata</taxon>
        <taxon>Epiprocta</taxon>
        <taxon>Anisoptera</taxon>
        <taxon>Libelluloidea</taxon>
        <taxon>Libellulidae</taxon>
        <taxon>Ladona</taxon>
    </lineage>
</organism>
<evidence type="ECO:0000313" key="3">
    <source>
        <dbReference type="Proteomes" id="UP000792457"/>
    </source>
</evidence>
<protein>
    <submittedName>
        <fullName evidence="2">Uncharacterized protein</fullName>
    </submittedName>
</protein>
<name>A0A8K0KEG2_LADFU</name>
<gene>
    <name evidence="2" type="ORF">J437_LFUL012686</name>
</gene>
<feature type="region of interest" description="Disordered" evidence="1">
    <location>
        <begin position="16"/>
        <end position="72"/>
    </location>
</feature>